<keyword evidence="8" id="KW-1185">Reference proteome</keyword>
<dbReference type="Proteomes" id="UP000298763">
    <property type="component" value="Chromosome"/>
</dbReference>
<dbReference type="Gene3D" id="1.50.10.150">
    <property type="entry name" value="Voltage-dependent anion channel"/>
    <property type="match status" value="1"/>
</dbReference>
<name>A0A4P8HQ47_9BURK</name>
<reference evidence="7 8" key="1">
    <citation type="submission" date="2019-05" db="EMBL/GenBank/DDBJ databases">
        <title>Draft Genome Sequences of Six Type Strains of the Genus Massilia.</title>
        <authorList>
            <person name="Miess H."/>
            <person name="Frediansyhah A."/>
            <person name="Gross H."/>
        </authorList>
    </citation>
    <scope>NUCLEOTIDE SEQUENCE [LARGE SCALE GENOMIC DNA]</scope>
    <source>
        <strain evidence="7 8">DSMZ 26121</strain>
    </source>
</reference>
<reference evidence="6 9" key="2">
    <citation type="submission" date="2020-08" db="EMBL/GenBank/DDBJ databases">
        <title>Genomic Encyclopedia of Type Strains, Phase III (KMG-III): the genomes of soil and plant-associated and newly described type strains.</title>
        <authorList>
            <person name="Whitman W."/>
        </authorList>
    </citation>
    <scope>NUCLEOTIDE SEQUENCE [LARGE SCALE GENOMIC DNA]</scope>
    <source>
        <strain evidence="6 9">CECT 7753</strain>
    </source>
</reference>
<dbReference type="EMBL" id="JACHXS010000003">
    <property type="protein sequence ID" value="MBB3221291.1"/>
    <property type="molecule type" value="Genomic_DNA"/>
</dbReference>
<dbReference type="InterPro" id="IPR052951">
    <property type="entry name" value="Tellurite_res_ion_channel"/>
</dbReference>
<feature type="transmembrane region" description="Helical" evidence="5">
    <location>
        <begin position="298"/>
        <end position="320"/>
    </location>
</feature>
<dbReference type="OrthoDB" id="309023at2"/>
<protein>
    <submittedName>
        <fullName evidence="7">C4-dicarboxylate ABC transporter</fullName>
    </submittedName>
    <submittedName>
        <fullName evidence="6">Tellurite resistance protein</fullName>
    </submittedName>
</protein>
<evidence type="ECO:0000256" key="2">
    <source>
        <dbReference type="ARBA" id="ARBA00022692"/>
    </source>
</evidence>
<dbReference type="CDD" id="cd09323">
    <property type="entry name" value="TDT_SLAC1_like"/>
    <property type="match status" value="1"/>
</dbReference>
<evidence type="ECO:0000313" key="7">
    <source>
        <dbReference type="EMBL" id="QCP10465.1"/>
    </source>
</evidence>
<feature type="transmembrane region" description="Helical" evidence="5">
    <location>
        <begin position="242"/>
        <end position="261"/>
    </location>
</feature>
<dbReference type="PANTHER" id="PTHR37955">
    <property type="entry name" value="TELLURITE RESISTANCE PROTEIN TEHA"/>
    <property type="match status" value="1"/>
</dbReference>
<feature type="transmembrane region" description="Helical" evidence="5">
    <location>
        <begin position="123"/>
        <end position="143"/>
    </location>
</feature>
<comment type="subcellular location">
    <subcellularLocation>
        <location evidence="1">Membrane</location>
        <topology evidence="1">Multi-pass membrane protein</topology>
    </subcellularLocation>
</comment>
<dbReference type="PANTHER" id="PTHR37955:SF1">
    <property type="entry name" value="DEP DOMAIN-CONTAINING PROTEIN"/>
    <property type="match status" value="1"/>
</dbReference>
<keyword evidence="2 5" id="KW-0812">Transmembrane</keyword>
<feature type="transmembrane region" description="Helical" evidence="5">
    <location>
        <begin position="21"/>
        <end position="42"/>
    </location>
</feature>
<feature type="transmembrane region" description="Helical" evidence="5">
    <location>
        <begin position="273"/>
        <end position="292"/>
    </location>
</feature>
<dbReference type="InterPro" id="IPR004695">
    <property type="entry name" value="SLAC1/Mae1/Ssu1/TehA"/>
</dbReference>
<keyword evidence="3 5" id="KW-1133">Transmembrane helix</keyword>
<dbReference type="EMBL" id="CP040017">
    <property type="protein sequence ID" value="QCP10465.1"/>
    <property type="molecule type" value="Genomic_DNA"/>
</dbReference>
<evidence type="ECO:0000256" key="5">
    <source>
        <dbReference type="SAM" id="Phobius"/>
    </source>
</evidence>
<dbReference type="RefSeq" id="WP_137313349.1">
    <property type="nucleotide sequence ID" value="NZ_CP040017.1"/>
</dbReference>
<dbReference type="InterPro" id="IPR038665">
    <property type="entry name" value="Voltage-dep_anion_channel_sf"/>
</dbReference>
<evidence type="ECO:0000256" key="1">
    <source>
        <dbReference type="ARBA" id="ARBA00004141"/>
    </source>
</evidence>
<gene>
    <name evidence="7" type="ORF">FCL38_08505</name>
    <name evidence="6" type="ORF">FHS02_002098</name>
</gene>
<organism evidence="6 9">
    <name type="scientific">Pseudoduganella umbonata</name>
    <dbReference type="NCBI Taxonomy" id="864828"/>
    <lineage>
        <taxon>Bacteria</taxon>
        <taxon>Pseudomonadati</taxon>
        <taxon>Pseudomonadota</taxon>
        <taxon>Betaproteobacteria</taxon>
        <taxon>Burkholderiales</taxon>
        <taxon>Oxalobacteraceae</taxon>
        <taxon>Telluria group</taxon>
        <taxon>Pseudoduganella</taxon>
    </lineage>
</organism>
<keyword evidence="4 5" id="KW-0472">Membrane</keyword>
<feature type="transmembrane region" description="Helical" evidence="5">
    <location>
        <begin position="97"/>
        <end position="117"/>
    </location>
</feature>
<evidence type="ECO:0000313" key="8">
    <source>
        <dbReference type="Proteomes" id="UP000298763"/>
    </source>
</evidence>
<evidence type="ECO:0000313" key="6">
    <source>
        <dbReference type="EMBL" id="MBB3221291.1"/>
    </source>
</evidence>
<dbReference type="Pfam" id="PF03595">
    <property type="entry name" value="SLAC1"/>
    <property type="match status" value="1"/>
</dbReference>
<dbReference type="GO" id="GO:0046583">
    <property type="term" value="F:monoatomic cation efflux transmembrane transporter activity"/>
    <property type="evidence" value="ECO:0007669"/>
    <property type="project" value="TreeGrafter"/>
</dbReference>
<feature type="transmembrane region" description="Helical" evidence="5">
    <location>
        <begin position="54"/>
        <end position="76"/>
    </location>
</feature>
<feature type="transmembrane region" description="Helical" evidence="5">
    <location>
        <begin position="181"/>
        <end position="206"/>
    </location>
</feature>
<evidence type="ECO:0000256" key="3">
    <source>
        <dbReference type="ARBA" id="ARBA00022989"/>
    </source>
</evidence>
<dbReference type="AlphaFoldDB" id="A0A4P8HQ47"/>
<proteinExistence type="predicted"/>
<feature type="transmembrane region" description="Helical" evidence="5">
    <location>
        <begin position="155"/>
        <end position="175"/>
    </location>
</feature>
<dbReference type="Proteomes" id="UP000584325">
    <property type="component" value="Unassembled WGS sequence"/>
</dbReference>
<accession>A0A4P8HQ47</accession>
<evidence type="ECO:0000256" key="4">
    <source>
        <dbReference type="ARBA" id="ARBA00023136"/>
    </source>
</evidence>
<evidence type="ECO:0000313" key="9">
    <source>
        <dbReference type="Proteomes" id="UP000584325"/>
    </source>
</evidence>
<dbReference type="GO" id="GO:0005886">
    <property type="term" value="C:plasma membrane"/>
    <property type="evidence" value="ECO:0007669"/>
    <property type="project" value="TreeGrafter"/>
</dbReference>
<sequence length="336" mass="35292">MTTSTGAQLAPSTAAAGGSSVTALPVALFGAVMGLAGLALAWRSAHAQLGAPAWIGIGLGWLAMLAFVAVTAAYGIKALTAFGAVQAEFNHPVAGNMFGTPLISVLLLPMLLADASLPLARALWAAGAVGMTVFAWFIVSRWMRGAQEPVHATPAWIVPVVGMLDVPLALPALHWPGLHGVAMFALGVGLFFALPLLTLILSRLMFQEPMPEPLRPSLMIMVAPFAVGFSSYASTTGRVDEFATALYMLMLFMLAVLLGRLRNLPRCSPFRVSWWAVSFPLAASATATLRYAGHAQDVYTNGIAMLMLGIATVVIAGLLLRTLAEIARGELRTLIG</sequence>